<proteinExistence type="predicted"/>
<comment type="caution">
    <text evidence="1">The sequence shown here is derived from an EMBL/GenBank/DDBJ whole genome shotgun (WGS) entry which is preliminary data.</text>
</comment>
<evidence type="ECO:0000313" key="1">
    <source>
        <dbReference type="EMBL" id="KAI5647770.1"/>
    </source>
</evidence>
<sequence>MKNFSSSFKKSFKSHSRGISIEKEDDPGNEEQPILFDQDHHRPLNPTRNDRHEVIVKVDGGSSNHQEQTIVDLEPNADGGGNGNINNKIWRDISYESWNDGNRNNNMATTQHGFDFQHSNNNNNNIQDPPTKMIGQFLKKQKDAGTEMTLDMDLEMNEVNDGVHLRNRSSLHNDDSVSASKDLKVSFEAPSFNGKIVDIAADEQQHPFGNNKGKMGADDYSSSDDHEHSKYQSINNEAEQSQVLRCTSFQKRASMLRIKTQSRLLDPSPERPPEIKAEVKSGRIGGKSGILKSGIIKSGLLGRPSGMLGKPVPDEEEDDPLFDDDIPEEYKRAKLNALTFAQWLGFILIVSLFGVTIAISKWKAKKFRGLQLWKWEVLILVLISGRLVSGWVVRIVVFCIERNFLLRKRVLYFVYGVRKAVQNCIWLGLVLIAWHSMFDRKVEGNNEFLQYVNKLMLCMLVATLIWLLKTLIVKVLASSFHVSTYFDRIQESLFNQYVIETLSGPPVIEIQNNQEEEERTFAEVRRLQNAGATLPPELRPAGFESCKSGRVMGSGALPPRPTRGLSLKISGPISSKRLQDDPSGITIDHLHRLNPKNISAWNMKRLMKIVRNGALTTLDEQIKDSSDNDESAVQIRSEFEAKVAARKIFKNVAKPRARFIHLEDLMRFLREEEALKTLNLIEGSSESEKISKASLKTWVINAFRDRRALALTLNDTKTAVNKLHHMVNVMAAIIIGILWVLILGIATSKFLLFMSSQIVVAAFVFGNTCKTVFESIIFLFVMHPFDVGDRCEIDGVQMIVEEMNILTTIFLRGADDQRIMYPNSTLLTKAINNYYRSPDMWDIIYFYIPFATASDKISLLKQRITSYIESKKEHWYPGPIVCLMFIEDLNKLKMSVWVRHKMNHQDMTQRWLRRGVLCEEMAQICRELDLDYRFYPFDINIRSMPPTAPTLNRVPSSWVNSPS</sequence>
<reference evidence="2" key="1">
    <citation type="journal article" date="2023" name="Nat. Plants">
        <title>Single-cell RNA sequencing provides a high-resolution roadmap for understanding the multicellular compartmentation of specialized metabolism.</title>
        <authorList>
            <person name="Sun S."/>
            <person name="Shen X."/>
            <person name="Li Y."/>
            <person name="Li Y."/>
            <person name="Wang S."/>
            <person name="Li R."/>
            <person name="Zhang H."/>
            <person name="Shen G."/>
            <person name="Guo B."/>
            <person name="Wei J."/>
            <person name="Xu J."/>
            <person name="St-Pierre B."/>
            <person name="Chen S."/>
            <person name="Sun C."/>
        </authorList>
    </citation>
    <scope>NUCLEOTIDE SEQUENCE [LARGE SCALE GENOMIC DNA]</scope>
</reference>
<gene>
    <name evidence="1" type="ORF">M9H77_33775</name>
</gene>
<evidence type="ECO:0000313" key="2">
    <source>
        <dbReference type="Proteomes" id="UP001060085"/>
    </source>
</evidence>
<keyword evidence="2" id="KW-1185">Reference proteome</keyword>
<dbReference type="EMBL" id="CM044708">
    <property type="protein sequence ID" value="KAI5647770.1"/>
    <property type="molecule type" value="Genomic_DNA"/>
</dbReference>
<protein>
    <submittedName>
        <fullName evidence="1">Uncharacterized protein</fullName>
    </submittedName>
</protein>
<accession>A0ACB9ZMW1</accession>
<name>A0ACB9ZMW1_CATRO</name>
<dbReference type="Proteomes" id="UP001060085">
    <property type="component" value="Linkage Group LG08"/>
</dbReference>
<organism evidence="1 2">
    <name type="scientific">Catharanthus roseus</name>
    <name type="common">Madagascar periwinkle</name>
    <name type="synonym">Vinca rosea</name>
    <dbReference type="NCBI Taxonomy" id="4058"/>
    <lineage>
        <taxon>Eukaryota</taxon>
        <taxon>Viridiplantae</taxon>
        <taxon>Streptophyta</taxon>
        <taxon>Embryophyta</taxon>
        <taxon>Tracheophyta</taxon>
        <taxon>Spermatophyta</taxon>
        <taxon>Magnoliopsida</taxon>
        <taxon>eudicotyledons</taxon>
        <taxon>Gunneridae</taxon>
        <taxon>Pentapetalae</taxon>
        <taxon>asterids</taxon>
        <taxon>lamiids</taxon>
        <taxon>Gentianales</taxon>
        <taxon>Apocynaceae</taxon>
        <taxon>Rauvolfioideae</taxon>
        <taxon>Vinceae</taxon>
        <taxon>Catharanthinae</taxon>
        <taxon>Catharanthus</taxon>
    </lineage>
</organism>